<dbReference type="Proteomes" id="UP000178106">
    <property type="component" value="Unassembled WGS sequence"/>
</dbReference>
<dbReference type="AlphaFoldDB" id="A0A1G2DYE9"/>
<accession>A0A1G2DYE9</accession>
<protein>
    <submittedName>
        <fullName evidence="1">Uncharacterized protein</fullName>
    </submittedName>
</protein>
<reference evidence="1 2" key="1">
    <citation type="journal article" date="2016" name="Nat. Commun.">
        <title>Thousands of microbial genomes shed light on interconnected biogeochemical processes in an aquifer system.</title>
        <authorList>
            <person name="Anantharaman K."/>
            <person name="Brown C.T."/>
            <person name="Hug L.A."/>
            <person name="Sharon I."/>
            <person name="Castelle C.J."/>
            <person name="Probst A.J."/>
            <person name="Thomas B.C."/>
            <person name="Singh A."/>
            <person name="Wilkins M.J."/>
            <person name="Karaoz U."/>
            <person name="Brodie E.L."/>
            <person name="Williams K.H."/>
            <person name="Hubbard S.S."/>
            <person name="Banfield J.F."/>
        </authorList>
    </citation>
    <scope>NUCLEOTIDE SEQUENCE [LARGE SCALE GENOMIC DNA]</scope>
</reference>
<dbReference type="EMBL" id="MHLU01000083">
    <property type="protein sequence ID" value="OGZ18585.1"/>
    <property type="molecule type" value="Genomic_DNA"/>
</dbReference>
<evidence type="ECO:0000313" key="1">
    <source>
        <dbReference type="EMBL" id="OGZ18585.1"/>
    </source>
</evidence>
<name>A0A1G2DYE9_9BACT</name>
<organism evidence="1 2">
    <name type="scientific">Candidatus Lloydbacteria bacterium RIFOXYC12_FULL_46_25</name>
    <dbReference type="NCBI Taxonomy" id="1798670"/>
    <lineage>
        <taxon>Bacteria</taxon>
        <taxon>Candidatus Lloydiibacteriota</taxon>
    </lineage>
</organism>
<gene>
    <name evidence="1" type="ORF">A2494_03910</name>
</gene>
<proteinExistence type="predicted"/>
<sequence length="60" mass="6531">MPIISTEVVEKDGNFVGLTGPQIASIVSWSEVRTRHMVVIPDLELFGDVDEFVADATLVS</sequence>
<evidence type="ECO:0000313" key="2">
    <source>
        <dbReference type="Proteomes" id="UP000178106"/>
    </source>
</evidence>
<comment type="caution">
    <text evidence="1">The sequence shown here is derived from an EMBL/GenBank/DDBJ whole genome shotgun (WGS) entry which is preliminary data.</text>
</comment>